<dbReference type="AlphaFoldDB" id="A0A1Y1X8K7"/>
<dbReference type="GO" id="GO:0003723">
    <property type="term" value="F:RNA binding"/>
    <property type="evidence" value="ECO:0007669"/>
    <property type="project" value="UniProtKB-UniRule"/>
</dbReference>
<dbReference type="PROSITE" id="PS50102">
    <property type="entry name" value="RRM"/>
    <property type="match status" value="1"/>
</dbReference>
<dbReference type="InterPro" id="IPR012677">
    <property type="entry name" value="Nucleotide-bd_a/b_plait_sf"/>
</dbReference>
<dbReference type="InterPro" id="IPR000504">
    <property type="entry name" value="RRM_dom"/>
</dbReference>
<evidence type="ECO:0000256" key="2">
    <source>
        <dbReference type="ARBA" id="ARBA00022884"/>
    </source>
</evidence>
<protein>
    <submittedName>
        <fullName evidence="7">RNA-binding domain-containing protein</fullName>
    </submittedName>
</protein>
<dbReference type="InterPro" id="IPR035979">
    <property type="entry name" value="RBD_domain_sf"/>
</dbReference>
<gene>
    <name evidence="7" type="ORF">K493DRAFT_241226</name>
</gene>
<comment type="caution">
    <text evidence="7">The sequence shown here is derived from an EMBL/GenBank/DDBJ whole genome shotgun (WGS) entry which is preliminary data.</text>
</comment>
<dbReference type="EMBL" id="MCFE01000682">
    <property type="protein sequence ID" value="ORX82090.1"/>
    <property type="molecule type" value="Genomic_DNA"/>
</dbReference>
<feature type="region of interest" description="Disordered" evidence="5">
    <location>
        <begin position="1"/>
        <end position="92"/>
    </location>
</feature>
<evidence type="ECO:0000313" key="8">
    <source>
        <dbReference type="Proteomes" id="UP000193498"/>
    </source>
</evidence>
<dbReference type="InParanoid" id="A0A1Y1X8K7"/>
<name>A0A1Y1X8K7_9FUNG</name>
<feature type="compositionally biased region" description="Low complexity" evidence="5">
    <location>
        <begin position="1"/>
        <end position="11"/>
    </location>
</feature>
<reference evidence="7 8" key="1">
    <citation type="submission" date="2016-07" db="EMBL/GenBank/DDBJ databases">
        <title>Pervasive Adenine N6-methylation of Active Genes in Fungi.</title>
        <authorList>
            <consortium name="DOE Joint Genome Institute"/>
            <person name="Mondo S.J."/>
            <person name="Dannebaum R.O."/>
            <person name="Kuo R.C."/>
            <person name="Labutti K."/>
            <person name="Haridas S."/>
            <person name="Kuo A."/>
            <person name="Salamov A."/>
            <person name="Ahrendt S.R."/>
            <person name="Lipzen A."/>
            <person name="Sullivan W."/>
            <person name="Andreopoulos W.B."/>
            <person name="Clum A."/>
            <person name="Lindquist E."/>
            <person name="Daum C."/>
            <person name="Ramamoorthy G.K."/>
            <person name="Gryganskyi A."/>
            <person name="Culley D."/>
            <person name="Magnuson J.K."/>
            <person name="James T.Y."/>
            <person name="O'Malley M.A."/>
            <person name="Stajich J.E."/>
            <person name="Spatafora J.W."/>
            <person name="Visel A."/>
            <person name="Grigoriev I.V."/>
        </authorList>
    </citation>
    <scope>NUCLEOTIDE SEQUENCE [LARGE SCALE GENOMIC DNA]</scope>
    <source>
        <strain evidence="7 8">CBS 931.73</strain>
    </source>
</reference>
<keyword evidence="3" id="KW-0539">Nucleus</keyword>
<comment type="subcellular location">
    <subcellularLocation>
        <location evidence="1">Nucleus</location>
        <location evidence="1">Nucleolus</location>
    </subcellularLocation>
</comment>
<dbReference type="PANTHER" id="PTHR46754">
    <property type="entry name" value="MKI67 FHA DOMAIN-INTERACTING NUCLEOLAR PHOSPHOPROTEIN"/>
    <property type="match status" value="1"/>
</dbReference>
<evidence type="ECO:0000256" key="3">
    <source>
        <dbReference type="ARBA" id="ARBA00023242"/>
    </source>
</evidence>
<evidence type="ECO:0000259" key="6">
    <source>
        <dbReference type="PROSITE" id="PS50102"/>
    </source>
</evidence>
<organism evidence="7 8">
    <name type="scientific">Basidiobolus meristosporus CBS 931.73</name>
    <dbReference type="NCBI Taxonomy" id="1314790"/>
    <lineage>
        <taxon>Eukaryota</taxon>
        <taxon>Fungi</taxon>
        <taxon>Fungi incertae sedis</taxon>
        <taxon>Zoopagomycota</taxon>
        <taxon>Entomophthoromycotina</taxon>
        <taxon>Basidiobolomycetes</taxon>
        <taxon>Basidiobolales</taxon>
        <taxon>Basidiobolaceae</taxon>
        <taxon>Basidiobolus</taxon>
    </lineage>
</organism>
<evidence type="ECO:0000256" key="4">
    <source>
        <dbReference type="PROSITE-ProRule" id="PRU00176"/>
    </source>
</evidence>
<dbReference type="Pfam" id="PF00076">
    <property type="entry name" value="RRM_1"/>
    <property type="match status" value="1"/>
</dbReference>
<evidence type="ECO:0000256" key="5">
    <source>
        <dbReference type="SAM" id="MobiDB-lite"/>
    </source>
</evidence>
<keyword evidence="8" id="KW-1185">Reference proteome</keyword>
<dbReference type="STRING" id="1314790.A0A1Y1X8K7"/>
<feature type="compositionally biased region" description="Basic and acidic residues" evidence="5">
    <location>
        <begin position="75"/>
        <end position="92"/>
    </location>
</feature>
<dbReference type="OrthoDB" id="21467at2759"/>
<accession>A0A1Y1X8K7</accession>
<dbReference type="Gene3D" id="3.30.70.330">
    <property type="match status" value="1"/>
</dbReference>
<dbReference type="GO" id="GO:0005730">
    <property type="term" value="C:nucleolus"/>
    <property type="evidence" value="ECO:0007669"/>
    <property type="project" value="UniProtKB-SubCell"/>
</dbReference>
<proteinExistence type="predicted"/>
<dbReference type="FunCoup" id="A0A1Y1X8K7">
    <property type="interactions" value="909"/>
</dbReference>
<evidence type="ECO:0000313" key="7">
    <source>
        <dbReference type="EMBL" id="ORX82090.1"/>
    </source>
</evidence>
<feature type="compositionally biased region" description="Acidic residues" evidence="5">
    <location>
        <begin position="59"/>
        <end position="71"/>
    </location>
</feature>
<dbReference type="SUPFAM" id="SSF54928">
    <property type="entry name" value="RNA-binding domain, RBD"/>
    <property type="match status" value="1"/>
</dbReference>
<evidence type="ECO:0000256" key="1">
    <source>
        <dbReference type="ARBA" id="ARBA00004604"/>
    </source>
</evidence>
<dbReference type="CDD" id="cd12307">
    <property type="entry name" value="RRM_NIFK_like"/>
    <property type="match status" value="1"/>
</dbReference>
<keyword evidence="2 4" id="KW-0694">RNA-binding</keyword>
<feature type="compositionally biased region" description="Acidic residues" evidence="5">
    <location>
        <begin position="41"/>
        <end position="51"/>
    </location>
</feature>
<feature type="compositionally biased region" description="Acidic residues" evidence="5">
    <location>
        <begin position="12"/>
        <end position="26"/>
    </location>
</feature>
<dbReference type="Proteomes" id="UP000193498">
    <property type="component" value="Unassembled WGS sequence"/>
</dbReference>
<sequence length="276" mass="31419">MFAEEIAAADSSSDEGVDSSEEEEEAVESKPVAKSAPKPEEESEEEVDETELLQGIDSSEGEDSSDDEGDLESTFAKDEFTDNKPHIALDPQDEAKLKKKLEQLDQKAHTEKVDTGVIYLGRIPHGFYEDEMRAYFGQFGTVTRLRLSRNKKTGKSKHYAFIEFKSMDVAEIVAETMNNYLLYGHLLKCKVIPEDKLHPKLFDGANKKFKVIPWNKIAREEHNKPKTRESRNRVVKKLLKKEAKTRAKLQELGIDYDFPGYTGDVKPKSKRIVFDN</sequence>
<feature type="domain" description="RRM" evidence="6">
    <location>
        <begin position="116"/>
        <end position="194"/>
    </location>
</feature>
<dbReference type="SMART" id="SM00360">
    <property type="entry name" value="RRM"/>
    <property type="match status" value="1"/>
</dbReference>